<proteinExistence type="predicted"/>
<keyword evidence="3" id="KW-1185">Reference proteome</keyword>
<keyword evidence="1" id="KW-0812">Transmembrane</keyword>
<gene>
    <name evidence="2" type="ORF">KDD93_06935</name>
</gene>
<evidence type="ECO:0000313" key="2">
    <source>
        <dbReference type="EMBL" id="MBR8464295.1"/>
    </source>
</evidence>
<keyword evidence="1" id="KW-0472">Membrane</keyword>
<feature type="transmembrane region" description="Helical" evidence="1">
    <location>
        <begin position="7"/>
        <end position="24"/>
    </location>
</feature>
<comment type="caution">
    <text evidence="2">The sequence shown here is derived from an EMBL/GenBank/DDBJ whole genome shotgun (WGS) entry which is preliminary data.</text>
</comment>
<accession>A0ABS5HJ54</accession>
<dbReference type="EMBL" id="JAGSSW010000007">
    <property type="protein sequence ID" value="MBR8464295.1"/>
    <property type="molecule type" value="Genomic_DNA"/>
</dbReference>
<evidence type="ECO:0000256" key="1">
    <source>
        <dbReference type="SAM" id="Phobius"/>
    </source>
</evidence>
<evidence type="ECO:0000313" key="3">
    <source>
        <dbReference type="Proteomes" id="UP000682951"/>
    </source>
</evidence>
<protein>
    <submittedName>
        <fullName evidence="2">LapA family protein</fullName>
    </submittedName>
</protein>
<keyword evidence="1" id="KW-1133">Transmembrane helix</keyword>
<dbReference type="Proteomes" id="UP000682951">
    <property type="component" value="Unassembled WGS sequence"/>
</dbReference>
<organism evidence="2 3">
    <name type="scientific">Campylobacter anatolicus</name>
    <dbReference type="NCBI Taxonomy" id="2829105"/>
    <lineage>
        <taxon>Bacteria</taxon>
        <taxon>Pseudomonadati</taxon>
        <taxon>Campylobacterota</taxon>
        <taxon>Epsilonproteobacteria</taxon>
        <taxon>Campylobacterales</taxon>
        <taxon>Campylobacteraceae</taxon>
        <taxon>Campylobacter</taxon>
    </lineage>
</organism>
<name>A0ABS5HJ54_9BACT</name>
<sequence>MKTRKFLIYSIVYICLVGILTYSLNNTEYSSPEILGFSMTMPIAAWVVLPLIVFALLALFHMLFNSFNIYRNKQNIKKDKQLYNDMIKEILLGLESNKEFKTDLFKTASQTLKVLSPWGNYKDLSVENIDIANIIQIIRNIKNGEVVDLKKFKLPKDNALSVQNELNKIEKLPNYYMEILKNSNDLNDVLSRTAFNKLLKIAPYTEIKKLNSDMSADERMLVLNRFINDEMDISPDEIYELLDDAKMTKAQYTKAAIMLKNKLKPDAFMSIFEKLKNTHADADEAYIYALYELQMLDQAREALDNSDIDDFKELKTLIFLRDSGKNVSTSIFFK</sequence>
<dbReference type="RefSeq" id="WP_212142228.1">
    <property type="nucleotide sequence ID" value="NZ_JAGSSW010000007.1"/>
</dbReference>
<reference evidence="2 3" key="1">
    <citation type="submission" date="2021-04" db="EMBL/GenBank/DDBJ databases">
        <title>Molecular and phenotypic characterization and identification of bacterial isolates recovered from the Anatolian ground squirrels (Spermophilus xanthoprymnus) and which have the potential to form a new species in the Campylobacter genus.</title>
        <authorList>
            <person name="Aydin F."/>
            <person name="Abay S."/>
            <person name="Kayman T."/>
            <person name="Karakaya E."/>
            <person name="Mustak H.K."/>
            <person name="Mustak I.B."/>
            <person name="Bilgin N."/>
            <person name="Duzler A."/>
            <person name="Sahin O."/>
            <person name="Guran O."/>
            <person name="Saticioglu I.B."/>
        </authorList>
    </citation>
    <scope>NUCLEOTIDE SEQUENCE [LARGE SCALE GENOMIC DNA]</scope>
    <source>
        <strain evidence="3">faydin-G24</strain>
    </source>
</reference>
<feature type="transmembrane region" description="Helical" evidence="1">
    <location>
        <begin position="44"/>
        <end position="64"/>
    </location>
</feature>